<dbReference type="AlphaFoldDB" id="A0AA88VH85"/>
<keyword evidence="2" id="KW-0677">Repeat</keyword>
<dbReference type="InterPro" id="IPR002885">
    <property type="entry name" value="PPR_rpt"/>
</dbReference>
<dbReference type="PANTHER" id="PTHR47874">
    <property type="entry name" value="EXPRESSED PROTEIN"/>
    <property type="match status" value="1"/>
</dbReference>
<feature type="repeat" description="PPR" evidence="3">
    <location>
        <begin position="223"/>
        <end position="257"/>
    </location>
</feature>
<comment type="similarity">
    <text evidence="1">Belongs to the PPR family. P subfamily.</text>
</comment>
<dbReference type="InterPro" id="IPR044179">
    <property type="entry name" value="PPR5-like"/>
</dbReference>
<dbReference type="Pfam" id="PF13041">
    <property type="entry name" value="PPR_2"/>
    <property type="match status" value="2"/>
</dbReference>
<dbReference type="Gene3D" id="1.25.40.10">
    <property type="entry name" value="Tetratricopeptide repeat domain"/>
    <property type="match status" value="3"/>
</dbReference>
<feature type="coiled-coil region" evidence="4">
    <location>
        <begin position="68"/>
        <end position="95"/>
    </location>
</feature>
<protein>
    <recommendedName>
        <fullName evidence="7">Pentatricopeptide repeat-containing protein</fullName>
    </recommendedName>
</protein>
<feature type="repeat" description="PPR" evidence="3">
    <location>
        <begin position="258"/>
        <end position="292"/>
    </location>
</feature>
<keyword evidence="6" id="KW-1185">Reference proteome</keyword>
<organism evidence="5 6">
    <name type="scientific">Escallonia herrerae</name>
    <dbReference type="NCBI Taxonomy" id="1293975"/>
    <lineage>
        <taxon>Eukaryota</taxon>
        <taxon>Viridiplantae</taxon>
        <taxon>Streptophyta</taxon>
        <taxon>Embryophyta</taxon>
        <taxon>Tracheophyta</taxon>
        <taxon>Spermatophyta</taxon>
        <taxon>Magnoliopsida</taxon>
        <taxon>eudicotyledons</taxon>
        <taxon>Gunneridae</taxon>
        <taxon>Pentapetalae</taxon>
        <taxon>asterids</taxon>
        <taxon>campanulids</taxon>
        <taxon>Escalloniales</taxon>
        <taxon>Escalloniaceae</taxon>
        <taxon>Escallonia</taxon>
    </lineage>
</organism>
<evidence type="ECO:0000313" key="5">
    <source>
        <dbReference type="EMBL" id="KAK3007898.1"/>
    </source>
</evidence>
<dbReference type="GO" id="GO:0003729">
    <property type="term" value="F:mRNA binding"/>
    <property type="evidence" value="ECO:0007669"/>
    <property type="project" value="InterPro"/>
</dbReference>
<dbReference type="PROSITE" id="PS51375">
    <property type="entry name" value="PPR"/>
    <property type="match status" value="2"/>
</dbReference>
<dbReference type="NCBIfam" id="TIGR00756">
    <property type="entry name" value="PPR"/>
    <property type="match status" value="1"/>
</dbReference>
<sequence>MNRVWKLSDAVQAEAVLHRCSTKPSKALGTPLLPAALVKTPTRRLNVQTTPSPNVLGSIIDLFANKWNRSDEKAREELSNMVAELRDELVGNLEEGGGAMVRVLEEKGAPLFRRYSDGSAVVELLAQLRPLPHLALEVIHWRRQQTDYSIPMTSEEYVKSISLAGRVKNVNLAVELFKEAASKQIKSAPTYNALMGAYMYNGLVRKCQLLFQELKAEAGCSPTIVTYNILISVFSRFMLVDHMEAAFQEVFQSNLSPNLTTYNNLISGYVTAWMWDSMEKTYRTMEAGTVKPDVTTHLLMLRGYAHSGDLKKMEDTYELVKDHVNQNSLASIMCMICAYCKSSGKSRISKIEALMSLIPAHEYRPSLNVLLIRVYAQEGLVEEMEKFIDEALEHNTSVTSTGIMRCIITSYFRINAVDSLACFVKRAEYAGWRICRSLYHCKMVMYASQKRLDEMESVLDEMEKSNLDRTQKTHMILFKAYSNWGQIHKVKQVLGVMCKLGYGIPS</sequence>
<dbReference type="EMBL" id="JAVXUP010001812">
    <property type="protein sequence ID" value="KAK3007898.1"/>
    <property type="molecule type" value="Genomic_DNA"/>
</dbReference>
<evidence type="ECO:0000313" key="6">
    <source>
        <dbReference type="Proteomes" id="UP001188597"/>
    </source>
</evidence>
<evidence type="ECO:0000256" key="4">
    <source>
        <dbReference type="SAM" id="Coils"/>
    </source>
</evidence>
<keyword evidence="4" id="KW-0175">Coiled coil</keyword>
<dbReference type="Pfam" id="PF01535">
    <property type="entry name" value="PPR"/>
    <property type="match status" value="2"/>
</dbReference>
<proteinExistence type="inferred from homology"/>
<gene>
    <name evidence="5" type="ORF">RJ639_013043</name>
</gene>
<dbReference type="PANTHER" id="PTHR47874:SF1">
    <property type="entry name" value="OS05G0407900 PROTEIN"/>
    <property type="match status" value="1"/>
</dbReference>
<evidence type="ECO:0000256" key="2">
    <source>
        <dbReference type="ARBA" id="ARBA00022737"/>
    </source>
</evidence>
<accession>A0AA88VH85</accession>
<comment type="caution">
    <text evidence="5">The sequence shown here is derived from an EMBL/GenBank/DDBJ whole genome shotgun (WGS) entry which is preliminary data.</text>
</comment>
<reference evidence="5" key="1">
    <citation type="submission" date="2022-12" db="EMBL/GenBank/DDBJ databases">
        <title>Draft genome assemblies for two species of Escallonia (Escalloniales).</title>
        <authorList>
            <person name="Chanderbali A."/>
            <person name="Dervinis C."/>
            <person name="Anghel I."/>
            <person name="Soltis D."/>
            <person name="Soltis P."/>
            <person name="Zapata F."/>
        </authorList>
    </citation>
    <scope>NUCLEOTIDE SEQUENCE</scope>
    <source>
        <strain evidence="5">UCBG64.0493</strain>
        <tissue evidence="5">Leaf</tissue>
    </source>
</reference>
<dbReference type="Proteomes" id="UP001188597">
    <property type="component" value="Unassembled WGS sequence"/>
</dbReference>
<name>A0AA88VH85_9ASTE</name>
<evidence type="ECO:0000256" key="3">
    <source>
        <dbReference type="PROSITE-ProRule" id="PRU00708"/>
    </source>
</evidence>
<evidence type="ECO:0000256" key="1">
    <source>
        <dbReference type="ARBA" id="ARBA00007626"/>
    </source>
</evidence>
<dbReference type="InterPro" id="IPR011990">
    <property type="entry name" value="TPR-like_helical_dom_sf"/>
</dbReference>
<evidence type="ECO:0008006" key="7">
    <source>
        <dbReference type="Google" id="ProtNLM"/>
    </source>
</evidence>